<gene>
    <name evidence="1" type="ORF">HPB50_021570</name>
</gene>
<dbReference type="Proteomes" id="UP000821845">
    <property type="component" value="Chromosome 2"/>
</dbReference>
<sequence>MAKKISELNEQQRYVTLMVDEIHLKPFFYYKGGNIAGTALNNAEAANSAFVFMVHSLKCKFKEVARIVPVQKANGEFLLNILGDVIRGLEKIGYKVMCVVTDNNAVNRSAMVPFKYSVFSESGPSALRVVGAKHNLKHYEETASFIDE</sequence>
<dbReference type="EMBL" id="CM023482">
    <property type="protein sequence ID" value="KAH6939766.1"/>
    <property type="molecule type" value="Genomic_DNA"/>
</dbReference>
<proteinExistence type="predicted"/>
<name>A0ACB7SXT2_HYAAI</name>
<evidence type="ECO:0000313" key="1">
    <source>
        <dbReference type="EMBL" id="KAH6939766.1"/>
    </source>
</evidence>
<comment type="caution">
    <text evidence="1">The sequence shown here is derived from an EMBL/GenBank/DDBJ whole genome shotgun (WGS) entry which is preliminary data.</text>
</comment>
<protein>
    <submittedName>
        <fullName evidence="1">Uncharacterized protein</fullName>
    </submittedName>
</protein>
<evidence type="ECO:0000313" key="2">
    <source>
        <dbReference type="Proteomes" id="UP000821845"/>
    </source>
</evidence>
<keyword evidence="2" id="KW-1185">Reference proteome</keyword>
<organism evidence="1 2">
    <name type="scientific">Hyalomma asiaticum</name>
    <name type="common">Tick</name>
    <dbReference type="NCBI Taxonomy" id="266040"/>
    <lineage>
        <taxon>Eukaryota</taxon>
        <taxon>Metazoa</taxon>
        <taxon>Ecdysozoa</taxon>
        <taxon>Arthropoda</taxon>
        <taxon>Chelicerata</taxon>
        <taxon>Arachnida</taxon>
        <taxon>Acari</taxon>
        <taxon>Parasitiformes</taxon>
        <taxon>Ixodida</taxon>
        <taxon>Ixodoidea</taxon>
        <taxon>Ixodidae</taxon>
        <taxon>Hyalomminae</taxon>
        <taxon>Hyalomma</taxon>
    </lineage>
</organism>
<accession>A0ACB7SXT2</accession>
<reference evidence="1" key="1">
    <citation type="submission" date="2020-05" db="EMBL/GenBank/DDBJ databases">
        <title>Large-scale comparative analyses of tick genomes elucidate their genetic diversity and vector capacities.</title>
        <authorList>
            <person name="Jia N."/>
            <person name="Wang J."/>
            <person name="Shi W."/>
            <person name="Du L."/>
            <person name="Sun Y."/>
            <person name="Zhan W."/>
            <person name="Jiang J."/>
            <person name="Wang Q."/>
            <person name="Zhang B."/>
            <person name="Ji P."/>
            <person name="Sakyi L.B."/>
            <person name="Cui X."/>
            <person name="Yuan T."/>
            <person name="Jiang B."/>
            <person name="Yang W."/>
            <person name="Lam T.T.-Y."/>
            <person name="Chang Q."/>
            <person name="Ding S."/>
            <person name="Wang X."/>
            <person name="Zhu J."/>
            <person name="Ruan X."/>
            <person name="Zhao L."/>
            <person name="Wei J."/>
            <person name="Que T."/>
            <person name="Du C."/>
            <person name="Cheng J."/>
            <person name="Dai P."/>
            <person name="Han X."/>
            <person name="Huang E."/>
            <person name="Gao Y."/>
            <person name="Liu J."/>
            <person name="Shao H."/>
            <person name="Ye R."/>
            <person name="Li L."/>
            <person name="Wei W."/>
            <person name="Wang X."/>
            <person name="Wang C."/>
            <person name="Yang T."/>
            <person name="Huo Q."/>
            <person name="Li W."/>
            <person name="Guo W."/>
            <person name="Chen H."/>
            <person name="Zhou L."/>
            <person name="Ni X."/>
            <person name="Tian J."/>
            <person name="Zhou Y."/>
            <person name="Sheng Y."/>
            <person name="Liu T."/>
            <person name="Pan Y."/>
            <person name="Xia L."/>
            <person name="Li J."/>
            <person name="Zhao F."/>
            <person name="Cao W."/>
        </authorList>
    </citation>
    <scope>NUCLEOTIDE SEQUENCE</scope>
    <source>
        <strain evidence="1">Hyas-2018</strain>
    </source>
</reference>